<dbReference type="OrthoDB" id="1306009at2759"/>
<protein>
    <submittedName>
        <fullName evidence="1">Uncharacterized protein</fullName>
    </submittedName>
</protein>
<evidence type="ECO:0000313" key="1">
    <source>
        <dbReference type="EMBL" id="KAG5595738.1"/>
    </source>
</evidence>
<comment type="caution">
    <text evidence="1">The sequence shown here is derived from an EMBL/GenBank/DDBJ whole genome shotgun (WGS) entry which is preliminary data.</text>
</comment>
<dbReference type="AlphaFoldDB" id="A0A9J5Y6R0"/>
<accession>A0A9J5Y6R0</accession>
<proteinExistence type="predicted"/>
<gene>
    <name evidence="1" type="ORF">H5410_036970</name>
</gene>
<organism evidence="1 2">
    <name type="scientific">Solanum commersonii</name>
    <name type="common">Commerson's wild potato</name>
    <name type="synonym">Commerson's nightshade</name>
    <dbReference type="NCBI Taxonomy" id="4109"/>
    <lineage>
        <taxon>Eukaryota</taxon>
        <taxon>Viridiplantae</taxon>
        <taxon>Streptophyta</taxon>
        <taxon>Embryophyta</taxon>
        <taxon>Tracheophyta</taxon>
        <taxon>Spermatophyta</taxon>
        <taxon>Magnoliopsida</taxon>
        <taxon>eudicotyledons</taxon>
        <taxon>Gunneridae</taxon>
        <taxon>Pentapetalae</taxon>
        <taxon>asterids</taxon>
        <taxon>lamiids</taxon>
        <taxon>Solanales</taxon>
        <taxon>Solanaceae</taxon>
        <taxon>Solanoideae</taxon>
        <taxon>Solaneae</taxon>
        <taxon>Solanum</taxon>
    </lineage>
</organism>
<dbReference type="EMBL" id="JACXVP010000007">
    <property type="protein sequence ID" value="KAG5595738.1"/>
    <property type="molecule type" value="Genomic_DNA"/>
</dbReference>
<reference evidence="1 2" key="1">
    <citation type="submission" date="2020-09" db="EMBL/GenBank/DDBJ databases">
        <title>De no assembly of potato wild relative species, Solanum commersonii.</title>
        <authorList>
            <person name="Cho K."/>
        </authorList>
    </citation>
    <scope>NUCLEOTIDE SEQUENCE [LARGE SCALE GENOMIC DNA]</scope>
    <source>
        <strain evidence="1">LZ3.2</strain>
        <tissue evidence="1">Leaf</tissue>
    </source>
</reference>
<keyword evidence="2" id="KW-1185">Reference proteome</keyword>
<name>A0A9J5Y6R0_SOLCO</name>
<sequence length="74" mass="8388">MLGGLKSREPSTTKESEDDVNVLLEDVSLGREWVTKVNERIDAIEIFGQHFGKVEGTLGDHIWAIIWTHVYTYG</sequence>
<evidence type="ECO:0000313" key="2">
    <source>
        <dbReference type="Proteomes" id="UP000824120"/>
    </source>
</evidence>
<dbReference type="Proteomes" id="UP000824120">
    <property type="component" value="Chromosome 7"/>
</dbReference>